<feature type="domain" description="Translation initiation factor IF- 2" evidence="3">
    <location>
        <begin position="231"/>
        <end position="310"/>
    </location>
</feature>
<dbReference type="AlphaFoldDB" id="A0A086QIJ8"/>
<keyword evidence="1" id="KW-0547">Nucleotide-binding</keyword>
<proteinExistence type="predicted"/>
<gene>
    <name evidence="4" type="ORF">TGMAS_278550B</name>
</gene>
<evidence type="ECO:0000313" key="5">
    <source>
        <dbReference type="Proteomes" id="UP000028821"/>
    </source>
</evidence>
<evidence type="ECO:0000256" key="2">
    <source>
        <dbReference type="ARBA" id="ARBA00023134"/>
    </source>
</evidence>
<dbReference type="Pfam" id="PF11987">
    <property type="entry name" value="IF-2"/>
    <property type="match status" value="1"/>
</dbReference>
<organism evidence="4 5">
    <name type="scientific">Toxoplasma gondii MAS</name>
    <dbReference type="NCBI Taxonomy" id="943118"/>
    <lineage>
        <taxon>Eukaryota</taxon>
        <taxon>Sar</taxon>
        <taxon>Alveolata</taxon>
        <taxon>Apicomplexa</taxon>
        <taxon>Conoidasida</taxon>
        <taxon>Coccidia</taxon>
        <taxon>Eucoccidiorida</taxon>
        <taxon>Eimeriorina</taxon>
        <taxon>Sarcocystidae</taxon>
        <taxon>Toxoplasma</taxon>
    </lineage>
</organism>
<dbReference type="GO" id="GO:0003743">
    <property type="term" value="F:translation initiation factor activity"/>
    <property type="evidence" value="ECO:0007669"/>
    <property type="project" value="TreeGrafter"/>
</dbReference>
<evidence type="ECO:0000313" key="4">
    <source>
        <dbReference type="EMBL" id="KFH12430.1"/>
    </source>
</evidence>
<sequence>VIVRSGWLEPGKWVVIGRNSGRIKKIWRSGEHVELKMAGPNEAVEIAGLGDLQASAGQALVQAANAQQAAKLAGMAERLDLRRQLRRAEASTAQAAKFAVEDLALKTASNMRRKQRKLSKYKQAVQNIKFVDELTDDDSEEADAEDLITTRQTVVQGIPQIGFIIKAADQGSLEAILQWIDTHNETVKAAQRLPEAVRGALKGAASERLRALADQRRSVELTEEEEAVDQSGEALQESERVLASRWLPICVLHCGVGPISVSDVNKAALTNSFVLGFGVSVLDNIDQVIHEKGVPVRNQNIIYRLFEDIEALYEYHFGSEFVYNQVGRMVVSRVATFTLKRSKGGIQTVVGVDVKDGTPSVQHFYSVMRDDNTLVEHLQIKSMQKNRQDVTTLQKGSRLGAIIFDSEFDDFQERDTINVFERSQRLPPDFLTSRRYLQSA</sequence>
<dbReference type="SUPFAM" id="SSF50447">
    <property type="entry name" value="Translation proteins"/>
    <property type="match status" value="2"/>
</dbReference>
<name>A0A086QIJ8_TOXGO</name>
<dbReference type="GO" id="GO:0005737">
    <property type="term" value="C:cytoplasm"/>
    <property type="evidence" value="ECO:0007669"/>
    <property type="project" value="TreeGrafter"/>
</dbReference>
<dbReference type="OrthoDB" id="361630at2759"/>
<keyword evidence="4" id="KW-0648">Protein biosynthesis</keyword>
<accession>A0A086QIJ8</accession>
<keyword evidence="2" id="KW-0342">GTP-binding</keyword>
<feature type="non-terminal residue" evidence="4">
    <location>
        <position position="1"/>
    </location>
</feature>
<dbReference type="Gene3D" id="2.40.30.10">
    <property type="entry name" value="Translation factors"/>
    <property type="match status" value="2"/>
</dbReference>
<dbReference type="InterPro" id="IPR036925">
    <property type="entry name" value="TIF_IF2_dom3_sf"/>
</dbReference>
<evidence type="ECO:0000259" key="3">
    <source>
        <dbReference type="Pfam" id="PF11987"/>
    </source>
</evidence>
<dbReference type="VEuPathDB" id="ToxoDB:TGMAS_278550B"/>
<dbReference type="Gene3D" id="3.40.50.10050">
    <property type="entry name" value="Translation initiation factor IF- 2, domain 3"/>
    <property type="match status" value="1"/>
</dbReference>
<dbReference type="InterPro" id="IPR015760">
    <property type="entry name" value="TIF_IF2"/>
</dbReference>
<evidence type="ECO:0000256" key="1">
    <source>
        <dbReference type="ARBA" id="ARBA00022741"/>
    </source>
</evidence>
<dbReference type="SUPFAM" id="SSF52156">
    <property type="entry name" value="Initiation factor IF2/eIF5b, domain 3"/>
    <property type="match status" value="1"/>
</dbReference>
<dbReference type="PANTHER" id="PTHR43381">
    <property type="entry name" value="TRANSLATION INITIATION FACTOR IF-2-RELATED"/>
    <property type="match status" value="1"/>
</dbReference>
<protein>
    <submittedName>
        <fullName evidence="4">Elongation factor Tu GTP binding domain-containing protein</fullName>
    </submittedName>
</protein>
<dbReference type="InterPro" id="IPR023115">
    <property type="entry name" value="TIF_IF2_dom3"/>
</dbReference>
<dbReference type="EMBL" id="AEXC02001517">
    <property type="protein sequence ID" value="KFH12430.1"/>
    <property type="molecule type" value="Genomic_DNA"/>
</dbReference>
<comment type="caution">
    <text evidence="4">The sequence shown here is derived from an EMBL/GenBank/DDBJ whole genome shotgun (WGS) entry which is preliminary data.</text>
</comment>
<dbReference type="InterPro" id="IPR009000">
    <property type="entry name" value="Transl_B-barrel_sf"/>
</dbReference>
<reference evidence="4 5" key="1">
    <citation type="submission" date="2014-04" db="EMBL/GenBank/DDBJ databases">
        <authorList>
            <person name="Sibley D."/>
            <person name="Venepally P."/>
            <person name="Karamycheva S."/>
            <person name="Hadjithomas M."/>
            <person name="Khan A."/>
            <person name="Brunk B."/>
            <person name="Roos D."/>
            <person name="Caler E."/>
            <person name="Lorenzi H."/>
        </authorList>
    </citation>
    <scope>NUCLEOTIDE SEQUENCE [LARGE SCALE GENOMIC DNA]</scope>
    <source>
        <strain evidence="4 5">MAS</strain>
    </source>
</reference>
<dbReference type="GO" id="GO:0003746">
    <property type="term" value="F:translation elongation factor activity"/>
    <property type="evidence" value="ECO:0007669"/>
    <property type="project" value="UniProtKB-KW"/>
</dbReference>
<dbReference type="PANTHER" id="PTHR43381:SF5">
    <property type="entry name" value="TR-TYPE G DOMAIN-CONTAINING PROTEIN"/>
    <property type="match status" value="1"/>
</dbReference>
<dbReference type="Proteomes" id="UP000028821">
    <property type="component" value="Unassembled WGS sequence"/>
</dbReference>
<keyword evidence="4" id="KW-0251">Elongation factor</keyword>
<dbReference type="GO" id="GO:0005525">
    <property type="term" value="F:GTP binding"/>
    <property type="evidence" value="ECO:0007669"/>
    <property type="project" value="UniProtKB-KW"/>
</dbReference>